<evidence type="ECO:0000256" key="3">
    <source>
        <dbReference type="ARBA" id="ARBA00022741"/>
    </source>
</evidence>
<reference evidence="19 20" key="1">
    <citation type="journal article" date="2008" name="Nature">
        <title>Genome analysis of the platypus reveals unique signatures of evolution.</title>
        <authorList>
            <person name="Warren W.C."/>
            <person name="Hillier L.W."/>
            <person name="Marshall Graves J.A."/>
            <person name="Birney E."/>
            <person name="Ponting C.P."/>
            <person name="Grutzner F."/>
            <person name="Belov K."/>
            <person name="Miller W."/>
            <person name="Clarke L."/>
            <person name="Chinwalla A.T."/>
            <person name="Yang S.P."/>
            <person name="Heger A."/>
            <person name="Locke D.P."/>
            <person name="Miethke P."/>
            <person name="Waters P.D."/>
            <person name="Veyrunes F."/>
            <person name="Fulton L."/>
            <person name="Fulton B."/>
            <person name="Graves T."/>
            <person name="Wallis J."/>
            <person name="Puente X.S."/>
            <person name="Lopez-Otin C."/>
            <person name="Ordonez G.R."/>
            <person name="Eichler E.E."/>
            <person name="Chen L."/>
            <person name="Cheng Z."/>
            <person name="Deakin J.E."/>
            <person name="Alsop A."/>
            <person name="Thompson K."/>
            <person name="Kirby P."/>
            <person name="Papenfuss A.T."/>
            <person name="Wakefield M.J."/>
            <person name="Olender T."/>
            <person name="Lancet D."/>
            <person name="Huttley G.A."/>
            <person name="Smit A.F."/>
            <person name="Pask A."/>
            <person name="Temple-Smith P."/>
            <person name="Batzer M.A."/>
            <person name="Walker J.A."/>
            <person name="Konkel M.K."/>
            <person name="Harris R.S."/>
            <person name="Whittington C.M."/>
            <person name="Wong E.S."/>
            <person name="Gemmell N.J."/>
            <person name="Buschiazzo E."/>
            <person name="Vargas Jentzsch I.M."/>
            <person name="Merkel A."/>
            <person name="Schmitz J."/>
            <person name="Zemann A."/>
            <person name="Churakov G."/>
            <person name="Kriegs J.O."/>
            <person name="Brosius J."/>
            <person name="Murchison E.P."/>
            <person name="Sachidanandam R."/>
            <person name="Smith C."/>
            <person name="Hannon G.J."/>
            <person name="Tsend-Ayush E."/>
            <person name="McMillan D."/>
            <person name="Attenborough R."/>
            <person name="Rens W."/>
            <person name="Ferguson-Smith M."/>
            <person name="Lefevre C.M."/>
            <person name="Sharp J.A."/>
            <person name="Nicholas K.R."/>
            <person name="Ray D.A."/>
            <person name="Kube M."/>
            <person name="Reinhardt R."/>
            <person name="Pringle T.H."/>
            <person name="Taylor J."/>
            <person name="Jones R.C."/>
            <person name="Nixon B."/>
            <person name="Dacheux J.L."/>
            <person name="Niwa H."/>
            <person name="Sekita Y."/>
            <person name="Huang X."/>
            <person name="Stark A."/>
            <person name="Kheradpour P."/>
            <person name="Kellis M."/>
            <person name="Flicek P."/>
            <person name="Chen Y."/>
            <person name="Webber C."/>
            <person name="Hardison R."/>
            <person name="Nelson J."/>
            <person name="Hallsworth-Pepin K."/>
            <person name="Delehaunty K."/>
            <person name="Markovic C."/>
            <person name="Minx P."/>
            <person name="Feng Y."/>
            <person name="Kremitzki C."/>
            <person name="Mitreva M."/>
            <person name="Glasscock J."/>
            <person name="Wylie T."/>
            <person name="Wohldmann P."/>
            <person name="Thiru P."/>
            <person name="Nhan M.N."/>
            <person name="Pohl C.S."/>
            <person name="Smith S.M."/>
            <person name="Hou S."/>
            <person name="Nefedov M."/>
            <person name="de Jong P.J."/>
            <person name="Renfree M.B."/>
            <person name="Mardis E.R."/>
            <person name="Wilson R.K."/>
        </authorList>
    </citation>
    <scope>NUCLEOTIDE SEQUENCE [LARGE SCALE GENOMIC DNA]</scope>
    <source>
        <strain evidence="19 20">Glennie</strain>
    </source>
</reference>
<evidence type="ECO:0000313" key="19">
    <source>
        <dbReference type="Ensembl" id="ENSOANP00000028233.2"/>
    </source>
</evidence>
<name>F6ZKQ9_ORNAN</name>
<dbReference type="InterPro" id="IPR014014">
    <property type="entry name" value="RNA_helicase_DEAD_Q_motif"/>
</dbReference>
<evidence type="ECO:0000259" key="16">
    <source>
        <dbReference type="PROSITE" id="PS51192"/>
    </source>
</evidence>
<dbReference type="InterPro" id="IPR014001">
    <property type="entry name" value="Helicase_ATP-bd"/>
</dbReference>
<evidence type="ECO:0000256" key="7">
    <source>
        <dbReference type="ARBA" id="ARBA00022884"/>
    </source>
</evidence>
<evidence type="ECO:0000313" key="20">
    <source>
        <dbReference type="Proteomes" id="UP000002279"/>
    </source>
</evidence>
<evidence type="ECO:0000256" key="13">
    <source>
        <dbReference type="PROSITE-ProRule" id="PRU00552"/>
    </source>
</evidence>
<feature type="region of interest" description="Disordered" evidence="15">
    <location>
        <begin position="61"/>
        <end position="197"/>
    </location>
</feature>
<evidence type="ECO:0000259" key="18">
    <source>
        <dbReference type="PROSITE" id="PS51195"/>
    </source>
</evidence>
<organism evidence="19 20">
    <name type="scientific">Ornithorhynchus anatinus</name>
    <name type="common">Duckbill platypus</name>
    <dbReference type="NCBI Taxonomy" id="9258"/>
    <lineage>
        <taxon>Eukaryota</taxon>
        <taxon>Metazoa</taxon>
        <taxon>Chordata</taxon>
        <taxon>Craniata</taxon>
        <taxon>Vertebrata</taxon>
        <taxon>Euteleostomi</taxon>
        <taxon>Mammalia</taxon>
        <taxon>Monotremata</taxon>
        <taxon>Ornithorhynchidae</taxon>
        <taxon>Ornithorhynchus</taxon>
    </lineage>
</organism>
<dbReference type="InterPro" id="IPR000629">
    <property type="entry name" value="RNA-helicase_DEAD-box_CS"/>
</dbReference>
<proteinExistence type="inferred from homology"/>
<keyword evidence="3 14" id="KW-0547">Nucleotide-binding</keyword>
<dbReference type="AlphaFoldDB" id="F6ZKQ9"/>
<reference evidence="19" key="3">
    <citation type="submission" date="2025-09" db="UniProtKB">
        <authorList>
            <consortium name="Ensembl"/>
        </authorList>
    </citation>
    <scope>IDENTIFICATION</scope>
    <source>
        <strain evidence="19">Glennie</strain>
    </source>
</reference>
<keyword evidence="7 14" id="KW-0694">RNA-binding</keyword>
<dbReference type="Bgee" id="ENSOANG00000014362">
    <property type="expression patterns" value="Expressed in fibroblast and 8 other cell types or tissues"/>
</dbReference>
<evidence type="ECO:0000256" key="4">
    <source>
        <dbReference type="ARBA" id="ARBA00022801"/>
    </source>
</evidence>
<dbReference type="Pfam" id="PF00270">
    <property type="entry name" value="DEAD"/>
    <property type="match status" value="1"/>
</dbReference>
<keyword evidence="6 14" id="KW-0067">ATP-binding</keyword>
<dbReference type="CDD" id="cd17946">
    <property type="entry name" value="DEADc_DDX24"/>
    <property type="match status" value="1"/>
</dbReference>
<dbReference type="SMART" id="SM00490">
    <property type="entry name" value="HELICc"/>
    <property type="match status" value="1"/>
</dbReference>
<dbReference type="PROSITE" id="PS51195">
    <property type="entry name" value="Q_MOTIF"/>
    <property type="match status" value="1"/>
</dbReference>
<dbReference type="eggNOG" id="KOG0347">
    <property type="taxonomic scope" value="Eukaryota"/>
</dbReference>
<dbReference type="PROSITE" id="PS00039">
    <property type="entry name" value="DEAD_ATP_HELICASE"/>
    <property type="match status" value="1"/>
</dbReference>
<dbReference type="FunCoup" id="F6ZKQ9">
    <property type="interactions" value="2465"/>
</dbReference>
<feature type="compositionally biased region" description="Basic and acidic residues" evidence="15">
    <location>
        <begin position="61"/>
        <end position="74"/>
    </location>
</feature>
<keyword evidence="8" id="KW-0539">Nucleus</keyword>
<dbReference type="GO" id="GO:0005524">
    <property type="term" value="F:ATP binding"/>
    <property type="evidence" value="ECO:0007669"/>
    <property type="project" value="UniProtKB-UniRule"/>
</dbReference>
<feature type="compositionally biased region" description="Basic residues" evidence="15">
    <location>
        <begin position="150"/>
        <end position="166"/>
    </location>
</feature>
<dbReference type="GO" id="GO:0016787">
    <property type="term" value="F:hydrolase activity"/>
    <property type="evidence" value="ECO:0007669"/>
    <property type="project" value="UniProtKB-KW"/>
</dbReference>
<dbReference type="GO" id="GO:0003724">
    <property type="term" value="F:RNA helicase activity"/>
    <property type="evidence" value="ECO:0007669"/>
    <property type="project" value="UniProtKB-EC"/>
</dbReference>
<dbReference type="Ensembl" id="ENSOANT00000032031.3">
    <property type="protein sequence ID" value="ENSOANP00000028233.2"/>
    <property type="gene ID" value="ENSOANG00000014362.5"/>
</dbReference>
<dbReference type="SMART" id="SM00487">
    <property type="entry name" value="DEXDc"/>
    <property type="match status" value="1"/>
</dbReference>
<accession>F6ZKQ9</accession>
<evidence type="ECO:0000256" key="5">
    <source>
        <dbReference type="ARBA" id="ARBA00022806"/>
    </source>
</evidence>
<evidence type="ECO:0000256" key="1">
    <source>
        <dbReference type="ARBA" id="ARBA00004123"/>
    </source>
</evidence>
<gene>
    <name evidence="19" type="primary">DDX24</name>
</gene>
<keyword evidence="5 14" id="KW-0347">Helicase</keyword>
<dbReference type="GO" id="GO:0003723">
    <property type="term" value="F:RNA binding"/>
    <property type="evidence" value="ECO:0007669"/>
    <property type="project" value="UniProtKB-UniRule"/>
</dbReference>
<evidence type="ECO:0000256" key="15">
    <source>
        <dbReference type="SAM" id="MobiDB-lite"/>
    </source>
</evidence>
<comment type="function">
    <text evidence="14">RNA helicase.</text>
</comment>
<comment type="similarity">
    <text evidence="9">Belongs to the DEAD box helicase family. DDX24/MAK5 subfamily.</text>
</comment>
<keyword evidence="20" id="KW-1185">Reference proteome</keyword>
<dbReference type="OMA" id="QMIQKAR"/>
<comment type="subunit">
    <text evidence="12">Interacts with FADD. Interacts with RIPK1; this interaction disrupts RLR signaling activation of IFN-dependent transcription factor IRF7. Interacts with NIP7. Interacts with EP300; this interaction prevents TP53 acetylation mediated by EP300.</text>
</comment>
<dbReference type="PROSITE" id="PS51192">
    <property type="entry name" value="HELICASE_ATP_BIND_1"/>
    <property type="match status" value="1"/>
</dbReference>
<feature type="region of interest" description="Disordered" evidence="15">
    <location>
        <begin position="272"/>
        <end position="347"/>
    </location>
</feature>
<dbReference type="PANTHER" id="PTHR24031">
    <property type="entry name" value="RNA HELICASE"/>
    <property type="match status" value="1"/>
</dbReference>
<dbReference type="InParanoid" id="F6ZKQ9"/>
<dbReference type="GeneTree" id="ENSGT00550000074847"/>
<evidence type="ECO:0000259" key="17">
    <source>
        <dbReference type="PROSITE" id="PS51194"/>
    </source>
</evidence>
<feature type="domain" description="DEAD-box RNA helicase Q" evidence="18">
    <location>
        <begin position="201"/>
        <end position="229"/>
    </location>
</feature>
<reference evidence="19" key="2">
    <citation type="submission" date="2025-08" db="UniProtKB">
        <authorList>
            <consortium name="Ensembl"/>
        </authorList>
    </citation>
    <scope>IDENTIFICATION</scope>
    <source>
        <strain evidence="19">Glennie</strain>
    </source>
</reference>
<dbReference type="EC" id="3.6.4.13" evidence="14"/>
<protein>
    <recommendedName>
        <fullName evidence="14">ATP-dependent RNA helicase</fullName>
        <ecNumber evidence="14">3.6.4.13</ecNumber>
    </recommendedName>
</protein>
<feature type="compositionally biased region" description="Low complexity" evidence="15">
    <location>
        <begin position="174"/>
        <end position="183"/>
    </location>
</feature>
<feature type="domain" description="Helicase ATP-binding" evidence="16">
    <location>
        <begin position="233"/>
        <end position="495"/>
    </location>
</feature>
<dbReference type="HOGENOM" id="CLU_003041_13_1_1"/>
<dbReference type="InterPro" id="IPR027417">
    <property type="entry name" value="P-loop_NTPase"/>
</dbReference>
<evidence type="ECO:0000256" key="8">
    <source>
        <dbReference type="ARBA" id="ARBA00023242"/>
    </source>
</evidence>
<comment type="subcellular location">
    <subcellularLocation>
        <location evidence="1">Nucleus</location>
    </subcellularLocation>
</comment>
<dbReference type="KEGG" id="oaa:100080311"/>
<dbReference type="OrthoDB" id="4310724at2759"/>
<sequence>MEVRKRKKLRSSVGFQKRAIRAVGKWKPVDIDPNLLGDERLESLVCFEELTDYRLISSSKLSDKEKKVQKRKSDASSAEEEEDEEPRPQKKKKKKKKTRDPKDEGTEATEISSEEDEEFQVFQEVEQQDVLNVEEEDRADETGGAERPRTLKAPKGKKKLKEKRKTPTPPGAPPTSGAPGKGKNWTTRALSGSADGETDMSAWKDLFVPKPVLRALSSLGFEAPTPIQALTLTPAIRDNLDILGAAETGSGKTLAFAIPMIHSVLRWRKENDTKGDKAGAPRVPEGSLDEATASDGNRSSCRDANWDPALDSDTEGDGSNGDESRPVGGRTEPLDPKSELGSAGAAPGAKKASCLLGLVLTPTRELAVQVKHHIDAVARFTGIKTALLVGGMAAQKQQRVLNRRPEIVIATPGRLWELIKEKHPHLSNLRRLRCLVIDEADRMVERGHFAELSQLLEMLNDSQYNPRRQTFVFSATLTLVHEVPARVFQKKKHAHKLDTKTKLDQLVQKIGMRGKPKVIDLTRKEATVEALTETRIHCEAEEKDFYLYYFLLRYPGRTMVFANSIDCIKRLTALLTILERDPLPLHANMHQKQRLKNLERFAERDDCVLLTTDVAARGLDIPNIQHVIHYQVPRTSEIYVHRSGRTARAAKEGLSLLLIGPNDVLNFRKIYKTLQKDEEIPFFPVETKCMAVIKERVNVARKIEKEEYYNSRAKQHNSWFQQAAEALEIDLSEDVLMGGKSNDQEESQKQRMMKGMKKHLKHLLSQPVFRNLIKTKYPTQSGKLVLSPLPLSGTESALGTLSKQKKRKKKGN</sequence>
<comment type="catalytic activity">
    <reaction evidence="10 14">
        <text>ATP + H2O = ADP + phosphate + H(+)</text>
        <dbReference type="Rhea" id="RHEA:13065"/>
        <dbReference type="ChEBI" id="CHEBI:15377"/>
        <dbReference type="ChEBI" id="CHEBI:15378"/>
        <dbReference type="ChEBI" id="CHEBI:30616"/>
        <dbReference type="ChEBI" id="CHEBI:43474"/>
        <dbReference type="ChEBI" id="CHEBI:456216"/>
        <dbReference type="EC" id="3.6.4.13"/>
    </reaction>
</comment>
<dbReference type="RefSeq" id="XP_028928137.1">
    <property type="nucleotide sequence ID" value="XM_029072304.1"/>
</dbReference>
<dbReference type="PROSITE" id="PS51194">
    <property type="entry name" value="HELICASE_CTER"/>
    <property type="match status" value="1"/>
</dbReference>
<evidence type="ECO:0000256" key="9">
    <source>
        <dbReference type="ARBA" id="ARBA00038457"/>
    </source>
</evidence>
<evidence type="ECO:0000256" key="10">
    <source>
        <dbReference type="ARBA" id="ARBA00047984"/>
    </source>
</evidence>
<feature type="compositionally biased region" description="Basic and acidic residues" evidence="15">
    <location>
        <begin position="140"/>
        <end position="149"/>
    </location>
</feature>
<comment type="function">
    <text evidence="11">ATP-dependent RNA helicase that plays a role in various aspects of RNA metabolism including pre-mRNA splicing and is thereby involved in different biological processes such as cell cycle regulation or innate immunity. Plays an inhibitory role in TP53 transcriptional activity and subsequently in TP53 controlled cell growth arrest and senescence by inhibiting its EP300 mediated acetylation. Negatively regulates cytosolic RNA-mediated innate immune signaling at least in part by affecting RIPK1/IRF7 interactions. Alternatively, possesses antiviral activity by recognizing gammaherpesvirus transcripts in the context of lytic reactivation. Plays an essential role in cell cycle regulation in vascular smooth muscle cells by interacting with and regulating FANCA (Fanconi anemia complementation group A) mRNA.</text>
</comment>
<evidence type="ECO:0000256" key="11">
    <source>
        <dbReference type="ARBA" id="ARBA00054398"/>
    </source>
</evidence>
<keyword evidence="2" id="KW-0597">Phosphoprotein</keyword>
<dbReference type="CTD" id="57062"/>
<comment type="domain">
    <text evidence="14">The Q motif is unique to and characteristic of the DEAD box family of RNA helicases and controls ATP binding and hydrolysis.</text>
</comment>
<evidence type="ECO:0000256" key="2">
    <source>
        <dbReference type="ARBA" id="ARBA00022553"/>
    </source>
</evidence>
<keyword evidence="4 14" id="KW-0378">Hydrolase</keyword>
<feature type="domain" description="Helicase C-terminal" evidence="17">
    <location>
        <begin position="546"/>
        <end position="691"/>
    </location>
</feature>
<dbReference type="InterPro" id="IPR001650">
    <property type="entry name" value="Helicase_C-like"/>
</dbReference>
<feature type="short sequence motif" description="Q motif" evidence="13">
    <location>
        <begin position="201"/>
        <end position="229"/>
    </location>
</feature>
<dbReference type="SUPFAM" id="SSF52540">
    <property type="entry name" value="P-loop containing nucleoside triphosphate hydrolases"/>
    <property type="match status" value="2"/>
</dbReference>
<evidence type="ECO:0000256" key="14">
    <source>
        <dbReference type="RuleBase" id="RU365068"/>
    </source>
</evidence>
<dbReference type="GeneID" id="100080311"/>
<dbReference type="FunFam" id="3.40.50.300:FF:001059">
    <property type="entry name" value="ATP-dependent RNA helicase DDX24"/>
    <property type="match status" value="1"/>
</dbReference>
<feature type="compositionally biased region" description="Basic residues" evidence="15">
    <location>
        <begin position="89"/>
        <end position="99"/>
    </location>
</feature>
<evidence type="ECO:0000256" key="12">
    <source>
        <dbReference type="ARBA" id="ARBA00064166"/>
    </source>
</evidence>
<dbReference type="STRING" id="9258.ENSOANP00000028233"/>
<dbReference type="Gene3D" id="3.40.50.300">
    <property type="entry name" value="P-loop containing nucleotide triphosphate hydrolases"/>
    <property type="match status" value="2"/>
</dbReference>
<evidence type="ECO:0000256" key="6">
    <source>
        <dbReference type="ARBA" id="ARBA00022840"/>
    </source>
</evidence>
<dbReference type="Pfam" id="PF00271">
    <property type="entry name" value="Helicase_C"/>
    <property type="match status" value="1"/>
</dbReference>
<dbReference type="Proteomes" id="UP000002279">
    <property type="component" value="Chromosome 1"/>
</dbReference>
<feature type="compositionally biased region" description="Low complexity" evidence="15">
    <location>
        <begin position="120"/>
        <end position="130"/>
    </location>
</feature>
<dbReference type="GO" id="GO:0005730">
    <property type="term" value="C:nucleolus"/>
    <property type="evidence" value="ECO:0000318"/>
    <property type="project" value="GO_Central"/>
</dbReference>
<dbReference type="InterPro" id="IPR011545">
    <property type="entry name" value="DEAD/DEAH_box_helicase_dom"/>
</dbReference>
<dbReference type="CDD" id="cd18787">
    <property type="entry name" value="SF2_C_DEAD"/>
    <property type="match status" value="1"/>
</dbReference>